<dbReference type="PROSITE" id="PS00086">
    <property type="entry name" value="CYTOCHROME_P450"/>
    <property type="match status" value="1"/>
</dbReference>
<keyword evidence="12 15" id="KW-0472">Membrane</keyword>
<evidence type="ECO:0000256" key="5">
    <source>
        <dbReference type="ARBA" id="ARBA00022617"/>
    </source>
</evidence>
<keyword evidence="15" id="KW-1133">Transmembrane helix</keyword>
<sequence length="516" mass="59557">MEFVLEALPVHVCLSVLLLVCLYFYGSRTFNYWKVRGVPFMKPLPFLGTQLFAFTHSVSRVDFFNNVYNKYEGERYVGLFQFKVPLLLIRDPEMVNDILISNFNDFHDRGLDNNHRLNPLSASLVQLEGLTWRNLRKKSASVFSQAKLKAMFDIVEPIMVNLVELVERNSAERKSMDVRQLALQFTMQTIGAVAFGVDLDMLDEPKSEFIKNADNNFGFTLRRLMYEFLMTLHPKLTSLIKFKAFDPDKERFFIDFAKDVVAHRDISDYHRNDFLQLLINLKMEDWVAKPSNNEKSEVRKERDVLHETLVAANVFIFFVGGVDAVTSSLSHCLLELAVNPEIQDKTREEILTKTNKTEKLTYEVVQGMKYLDLVVAENLRKNPPLVTLIRKVTNSYRIPGTDIVLDKGVKINIPVHAIQNDPKYYPEPHQFNPDRFSDNHSSNLKNGTFTPFGDGPRICIGKSFALFELKVALVRLLARFKFGICEKTVYPLEYRTGTTFLIPKNGIWLKVEKIQE</sequence>
<feature type="binding site" description="axial binding residue" evidence="13">
    <location>
        <position position="459"/>
    </location>
    <ligand>
        <name>heme</name>
        <dbReference type="ChEBI" id="CHEBI:30413"/>
    </ligand>
    <ligandPart>
        <name>Fe</name>
        <dbReference type="ChEBI" id="CHEBI:18248"/>
    </ligandPart>
</feature>
<dbReference type="AlphaFoldDB" id="A0A1B6EBY3"/>
<dbReference type="Gene3D" id="1.10.630.10">
    <property type="entry name" value="Cytochrome P450"/>
    <property type="match status" value="1"/>
</dbReference>
<evidence type="ECO:0000256" key="15">
    <source>
        <dbReference type="SAM" id="Phobius"/>
    </source>
</evidence>
<gene>
    <name evidence="16" type="ORF">g.29553</name>
</gene>
<dbReference type="GO" id="GO:0016705">
    <property type="term" value="F:oxidoreductase activity, acting on paired donors, with incorporation or reduction of molecular oxygen"/>
    <property type="evidence" value="ECO:0007669"/>
    <property type="project" value="InterPro"/>
</dbReference>
<accession>A0A1B6EBY3</accession>
<evidence type="ECO:0000256" key="8">
    <source>
        <dbReference type="ARBA" id="ARBA00022848"/>
    </source>
</evidence>
<evidence type="ECO:0000256" key="1">
    <source>
        <dbReference type="ARBA" id="ARBA00001971"/>
    </source>
</evidence>
<comment type="similarity">
    <text evidence="4 14">Belongs to the cytochrome P450 family.</text>
</comment>
<feature type="transmembrane region" description="Helical" evidence="15">
    <location>
        <begin position="6"/>
        <end position="26"/>
    </location>
</feature>
<reference evidence="16" key="1">
    <citation type="submission" date="2015-12" db="EMBL/GenBank/DDBJ databases">
        <title>De novo transcriptome assembly of four potential Pierce s Disease insect vectors from Arizona vineyards.</title>
        <authorList>
            <person name="Tassone E.E."/>
        </authorList>
    </citation>
    <scope>NUCLEOTIDE SEQUENCE</scope>
</reference>
<organism evidence="16">
    <name type="scientific">Clastoptera arizonana</name>
    <name type="common">Arizona spittle bug</name>
    <dbReference type="NCBI Taxonomy" id="38151"/>
    <lineage>
        <taxon>Eukaryota</taxon>
        <taxon>Metazoa</taxon>
        <taxon>Ecdysozoa</taxon>
        <taxon>Arthropoda</taxon>
        <taxon>Hexapoda</taxon>
        <taxon>Insecta</taxon>
        <taxon>Pterygota</taxon>
        <taxon>Neoptera</taxon>
        <taxon>Paraneoptera</taxon>
        <taxon>Hemiptera</taxon>
        <taxon>Auchenorrhyncha</taxon>
        <taxon>Cercopoidea</taxon>
        <taxon>Clastopteridae</taxon>
        <taxon>Clastoptera</taxon>
    </lineage>
</organism>
<evidence type="ECO:0000256" key="10">
    <source>
        <dbReference type="ARBA" id="ARBA00023004"/>
    </source>
</evidence>
<evidence type="ECO:0000256" key="13">
    <source>
        <dbReference type="PIRSR" id="PIRSR602401-1"/>
    </source>
</evidence>
<keyword evidence="8" id="KW-0492">Microsome</keyword>
<dbReference type="PRINTS" id="PR00385">
    <property type="entry name" value="P450"/>
</dbReference>
<dbReference type="CDD" id="cd11056">
    <property type="entry name" value="CYP6-like"/>
    <property type="match status" value="1"/>
</dbReference>
<comment type="cofactor">
    <cofactor evidence="1 13">
        <name>heme</name>
        <dbReference type="ChEBI" id="CHEBI:30413"/>
    </cofactor>
</comment>
<keyword evidence="15" id="KW-0812">Transmembrane</keyword>
<keyword evidence="6 13" id="KW-0479">Metal-binding</keyword>
<evidence type="ECO:0000256" key="11">
    <source>
        <dbReference type="ARBA" id="ARBA00023033"/>
    </source>
</evidence>
<evidence type="ECO:0000256" key="6">
    <source>
        <dbReference type="ARBA" id="ARBA00022723"/>
    </source>
</evidence>
<dbReference type="InterPro" id="IPR017972">
    <property type="entry name" value="Cyt_P450_CS"/>
</dbReference>
<keyword evidence="10 13" id="KW-0408">Iron</keyword>
<evidence type="ECO:0000256" key="9">
    <source>
        <dbReference type="ARBA" id="ARBA00023002"/>
    </source>
</evidence>
<evidence type="ECO:0000256" key="14">
    <source>
        <dbReference type="RuleBase" id="RU000461"/>
    </source>
</evidence>
<dbReference type="PANTHER" id="PTHR24292:SF103">
    <property type="entry name" value="CYTOCHROME P450 6BS1"/>
    <property type="match status" value="1"/>
</dbReference>
<dbReference type="PANTHER" id="PTHR24292">
    <property type="entry name" value="CYTOCHROME P450"/>
    <property type="match status" value="1"/>
</dbReference>
<protein>
    <recommendedName>
        <fullName evidence="17">Cytochrome P450</fullName>
    </recommendedName>
</protein>
<dbReference type="SUPFAM" id="SSF48264">
    <property type="entry name" value="Cytochrome P450"/>
    <property type="match status" value="1"/>
</dbReference>
<dbReference type="FunFam" id="1.10.630.10:FF:000042">
    <property type="entry name" value="Cytochrome P450"/>
    <property type="match status" value="1"/>
</dbReference>
<evidence type="ECO:0000256" key="2">
    <source>
        <dbReference type="ARBA" id="ARBA00004174"/>
    </source>
</evidence>
<dbReference type="InterPro" id="IPR001128">
    <property type="entry name" value="Cyt_P450"/>
</dbReference>
<evidence type="ECO:0000256" key="12">
    <source>
        <dbReference type="ARBA" id="ARBA00023136"/>
    </source>
</evidence>
<dbReference type="GO" id="GO:0005506">
    <property type="term" value="F:iron ion binding"/>
    <property type="evidence" value="ECO:0007669"/>
    <property type="project" value="InterPro"/>
</dbReference>
<dbReference type="GO" id="GO:0020037">
    <property type="term" value="F:heme binding"/>
    <property type="evidence" value="ECO:0007669"/>
    <property type="project" value="InterPro"/>
</dbReference>
<evidence type="ECO:0000256" key="4">
    <source>
        <dbReference type="ARBA" id="ARBA00010617"/>
    </source>
</evidence>
<proteinExistence type="inferred from homology"/>
<keyword evidence="9 14" id="KW-0560">Oxidoreductase</keyword>
<keyword evidence="5 13" id="KW-0349">Heme</keyword>
<comment type="subcellular location">
    <subcellularLocation>
        <location evidence="3">Endoplasmic reticulum membrane</location>
        <topology evidence="3">Peripheral membrane protein</topology>
    </subcellularLocation>
    <subcellularLocation>
        <location evidence="2">Microsome membrane</location>
        <topology evidence="2">Peripheral membrane protein</topology>
    </subcellularLocation>
</comment>
<dbReference type="PRINTS" id="PR00463">
    <property type="entry name" value="EP450I"/>
</dbReference>
<evidence type="ECO:0000256" key="3">
    <source>
        <dbReference type="ARBA" id="ARBA00004406"/>
    </source>
</evidence>
<name>A0A1B6EBY3_9HEMI</name>
<evidence type="ECO:0000256" key="7">
    <source>
        <dbReference type="ARBA" id="ARBA00022824"/>
    </source>
</evidence>
<evidence type="ECO:0000313" key="16">
    <source>
        <dbReference type="EMBL" id="JAS35441.1"/>
    </source>
</evidence>
<dbReference type="GO" id="GO:0004497">
    <property type="term" value="F:monooxygenase activity"/>
    <property type="evidence" value="ECO:0007669"/>
    <property type="project" value="UniProtKB-KW"/>
</dbReference>
<dbReference type="InterPro" id="IPR002401">
    <property type="entry name" value="Cyt_P450_E_grp-I"/>
</dbReference>
<dbReference type="Pfam" id="PF00067">
    <property type="entry name" value="p450"/>
    <property type="match status" value="1"/>
</dbReference>
<dbReference type="InterPro" id="IPR050476">
    <property type="entry name" value="Insect_CytP450_Detox"/>
</dbReference>
<dbReference type="GO" id="GO:0005789">
    <property type="term" value="C:endoplasmic reticulum membrane"/>
    <property type="evidence" value="ECO:0007669"/>
    <property type="project" value="UniProtKB-SubCell"/>
</dbReference>
<keyword evidence="7" id="KW-0256">Endoplasmic reticulum</keyword>
<keyword evidence="11 14" id="KW-0503">Monooxygenase</keyword>
<evidence type="ECO:0008006" key="17">
    <source>
        <dbReference type="Google" id="ProtNLM"/>
    </source>
</evidence>
<dbReference type="EMBL" id="GEDC01001857">
    <property type="protein sequence ID" value="JAS35441.1"/>
    <property type="molecule type" value="Transcribed_RNA"/>
</dbReference>
<dbReference type="InterPro" id="IPR036396">
    <property type="entry name" value="Cyt_P450_sf"/>
</dbReference>